<dbReference type="InterPro" id="IPR011050">
    <property type="entry name" value="Pectin_lyase_fold/virulence"/>
</dbReference>
<gene>
    <name evidence="5" type="ORF">Athai_18360</name>
</gene>
<dbReference type="EMBL" id="AP023355">
    <property type="protein sequence ID" value="BCJ34333.1"/>
    <property type="molecule type" value="Genomic_DNA"/>
</dbReference>
<evidence type="ECO:0000313" key="5">
    <source>
        <dbReference type="EMBL" id="BCJ34333.1"/>
    </source>
</evidence>
<dbReference type="GO" id="GO:0016837">
    <property type="term" value="F:carbon-oxygen lyase activity, acting on polysaccharides"/>
    <property type="evidence" value="ECO:0007669"/>
    <property type="project" value="TreeGrafter"/>
</dbReference>
<dbReference type="KEGG" id="atl:Athai_18360"/>
<feature type="chain" id="PRO_5039716210" evidence="4">
    <location>
        <begin position="22"/>
        <end position="657"/>
    </location>
</feature>
<dbReference type="Gene3D" id="2.160.20.10">
    <property type="entry name" value="Single-stranded right-handed beta-helix, Pectin lyase-like"/>
    <property type="match status" value="2"/>
</dbReference>
<keyword evidence="3 4" id="KW-0732">Signal</keyword>
<dbReference type="SUPFAM" id="SSF51126">
    <property type="entry name" value="Pectin lyase-like"/>
    <property type="match status" value="1"/>
</dbReference>
<keyword evidence="2" id="KW-0964">Secreted</keyword>
<reference evidence="5 6" key="1">
    <citation type="submission" date="2020-08" db="EMBL/GenBank/DDBJ databases">
        <title>Whole genome shotgun sequence of Actinocatenispora thailandica NBRC 105041.</title>
        <authorList>
            <person name="Komaki H."/>
            <person name="Tamura T."/>
        </authorList>
    </citation>
    <scope>NUCLEOTIDE SEQUENCE [LARGE SCALE GENOMIC DNA]</scope>
    <source>
        <strain evidence="5 6">NBRC 105041</strain>
    </source>
</reference>
<dbReference type="InterPro" id="IPR052052">
    <property type="entry name" value="Polysaccharide_Lyase_9"/>
</dbReference>
<evidence type="ECO:0000256" key="1">
    <source>
        <dbReference type="ARBA" id="ARBA00004613"/>
    </source>
</evidence>
<dbReference type="InterPro" id="IPR012334">
    <property type="entry name" value="Pectin_lyas_fold"/>
</dbReference>
<dbReference type="GO" id="GO:0016787">
    <property type="term" value="F:hydrolase activity"/>
    <property type="evidence" value="ECO:0007669"/>
    <property type="project" value="UniProtKB-KW"/>
</dbReference>
<proteinExistence type="predicted"/>
<evidence type="ECO:0000313" key="6">
    <source>
        <dbReference type="Proteomes" id="UP000611640"/>
    </source>
</evidence>
<dbReference type="GO" id="GO:0005576">
    <property type="term" value="C:extracellular region"/>
    <property type="evidence" value="ECO:0007669"/>
    <property type="project" value="UniProtKB-SubCell"/>
</dbReference>
<organism evidence="5 6">
    <name type="scientific">Actinocatenispora thailandica</name>
    <dbReference type="NCBI Taxonomy" id="227318"/>
    <lineage>
        <taxon>Bacteria</taxon>
        <taxon>Bacillati</taxon>
        <taxon>Actinomycetota</taxon>
        <taxon>Actinomycetes</taxon>
        <taxon>Micromonosporales</taxon>
        <taxon>Micromonosporaceae</taxon>
        <taxon>Actinocatenispora</taxon>
    </lineage>
</organism>
<evidence type="ECO:0000256" key="4">
    <source>
        <dbReference type="SAM" id="SignalP"/>
    </source>
</evidence>
<dbReference type="Proteomes" id="UP000611640">
    <property type="component" value="Chromosome"/>
</dbReference>
<accession>A0A7R7DMH2</accession>
<protein>
    <submittedName>
        <fullName evidence="5">Sugar hydrolase</fullName>
    </submittedName>
</protein>
<evidence type="ECO:0000256" key="2">
    <source>
        <dbReference type="ARBA" id="ARBA00022525"/>
    </source>
</evidence>
<comment type="subcellular location">
    <subcellularLocation>
        <location evidence="1">Secreted</location>
    </subcellularLocation>
</comment>
<dbReference type="RefSeq" id="WP_203961075.1">
    <property type="nucleotide sequence ID" value="NZ_AP023355.1"/>
</dbReference>
<feature type="signal peptide" evidence="4">
    <location>
        <begin position="1"/>
        <end position="21"/>
    </location>
</feature>
<name>A0A7R7DMH2_9ACTN</name>
<dbReference type="PANTHER" id="PTHR40088:SF2">
    <property type="entry name" value="SECRETED SUGAR HYDROLASE"/>
    <property type="match status" value="1"/>
</dbReference>
<keyword evidence="6" id="KW-1185">Reference proteome</keyword>
<evidence type="ECO:0000256" key="3">
    <source>
        <dbReference type="ARBA" id="ARBA00022729"/>
    </source>
</evidence>
<sequence>MRRTRLFAPALAGAFAAVALGATGTPAVAGHLHGAGATYYVSPSGNDAAPGRSMATAFRHLQRCADVLEPGDTCLIGSGTYAETVTPARSGLQGRPITYRPVPGAHVTVTGADPVTGFARVTSADVDRIAKTDPYAADSAFSAAVADGHVYRAGVDLGADVTTVQVFTDRRMDVEAQFPYPGLDLVTPTIEHAGAGSADATIVDAALDRPAGYWTGARALTGYWYVSATTTVQSSEVGSVVLSAAPPCVHKVVPTDTRYALSGKIGELAHPGEWFYDPAAKQLYIYSADDPAGHRITAKRRQFAFDLDEASYTTVTGLGLFASTVRTGTASSHVLLDHLTGRYLSHYTDITRGATDCGSTVTRGVADTGLIIKGSNNSVLDSDLAYSAGNGIALAGSHNTATDNVIHDVDYLGTYAAGVAVQGNSQTVTHNTMYRLGRSGINLQWGVDADGSAGADRIAYNDISQYARLSLDTAGIYTCCGADMRQTSIDHNLLHDGTPTPGVTPFAVAGVYADNGQSDLVIANNVGWNNLEGTVMLNGLGSGSHDNGVYNNTGGMTLFYVKGPGQSTGTKVYDNIGTIAGSDGATDGGMVLSHNLGGDVDPKFVDAAGHDYRLSADSPARNQAIPLPGINDGSTDPTPSLGAYQYGAVMWTAGARR</sequence>
<dbReference type="PANTHER" id="PTHR40088">
    <property type="entry name" value="PECTATE LYASE (EUROFUNG)"/>
    <property type="match status" value="1"/>
</dbReference>
<keyword evidence="5" id="KW-0378">Hydrolase</keyword>
<dbReference type="AlphaFoldDB" id="A0A7R7DMH2"/>